<sequence length="113" mass="12178">MLEDDYFLATDLEDALTAKGVIVLGPFPDMAGAVRALAAERPDCALVDINLGNGISFDLPRELARRSIPFAFVTGYDRAVIPDEFADMRRMEKPVAAGKVIELVEGLLAAEPA</sequence>
<gene>
    <name evidence="3" type="ORF">C725_1165</name>
</gene>
<evidence type="ECO:0000313" key="3">
    <source>
        <dbReference type="EMBL" id="EMD83264.1"/>
    </source>
</evidence>
<proteinExistence type="predicted"/>
<dbReference type="Proteomes" id="UP000011717">
    <property type="component" value="Unassembled WGS sequence"/>
</dbReference>
<dbReference type="Gene3D" id="3.40.50.2300">
    <property type="match status" value="1"/>
</dbReference>
<evidence type="ECO:0000313" key="4">
    <source>
        <dbReference type="Proteomes" id="UP000011717"/>
    </source>
</evidence>
<dbReference type="PROSITE" id="PS50110">
    <property type="entry name" value="RESPONSE_REGULATORY"/>
    <property type="match status" value="1"/>
</dbReference>
<feature type="domain" description="Response regulatory" evidence="2">
    <location>
        <begin position="1"/>
        <end position="108"/>
    </location>
</feature>
<name>M2T9K9_9SPHN</name>
<reference evidence="3 4" key="1">
    <citation type="journal article" date="2013" name="Genome Announc.">
        <title>Draft Genome Sequence of Strain JLT2015T, Belonging to the Family Sphingomonadaceae of the Alphaproteobacteria.</title>
        <authorList>
            <person name="Tang K."/>
            <person name="Liu K."/>
            <person name="Li S."/>
            <person name="Jiao N."/>
        </authorList>
    </citation>
    <scope>NUCLEOTIDE SEQUENCE [LARGE SCALE GENOMIC DNA]</scope>
    <source>
        <strain evidence="3 4">JLT2015</strain>
    </source>
</reference>
<dbReference type="AlphaFoldDB" id="M2T9K9"/>
<dbReference type="GO" id="GO:0000160">
    <property type="term" value="P:phosphorelay signal transduction system"/>
    <property type="evidence" value="ECO:0007669"/>
    <property type="project" value="InterPro"/>
</dbReference>
<organism evidence="3 4">
    <name type="scientific">Pacificimonas flava</name>
    <dbReference type="NCBI Taxonomy" id="1234595"/>
    <lineage>
        <taxon>Bacteria</taxon>
        <taxon>Pseudomonadati</taxon>
        <taxon>Pseudomonadota</taxon>
        <taxon>Alphaproteobacteria</taxon>
        <taxon>Sphingomonadales</taxon>
        <taxon>Sphingosinicellaceae</taxon>
        <taxon>Pacificimonas</taxon>
    </lineage>
</organism>
<protein>
    <submittedName>
        <fullName evidence="3">Response regulator receiver domain protein</fullName>
    </submittedName>
</protein>
<dbReference type="InterPro" id="IPR001789">
    <property type="entry name" value="Sig_transdc_resp-reg_receiver"/>
</dbReference>
<accession>M2T9K9</accession>
<keyword evidence="1" id="KW-0597">Phosphoprotein</keyword>
<evidence type="ECO:0000256" key="1">
    <source>
        <dbReference type="PROSITE-ProRule" id="PRU00169"/>
    </source>
</evidence>
<dbReference type="EMBL" id="AMRV01000003">
    <property type="protein sequence ID" value="EMD83264.1"/>
    <property type="molecule type" value="Genomic_DNA"/>
</dbReference>
<feature type="modified residue" description="4-aspartylphosphate" evidence="1">
    <location>
        <position position="48"/>
    </location>
</feature>
<keyword evidence="4" id="KW-1185">Reference proteome</keyword>
<evidence type="ECO:0000259" key="2">
    <source>
        <dbReference type="PROSITE" id="PS50110"/>
    </source>
</evidence>
<dbReference type="InterPro" id="IPR011006">
    <property type="entry name" value="CheY-like_superfamily"/>
</dbReference>
<comment type="caution">
    <text evidence="3">The sequence shown here is derived from an EMBL/GenBank/DDBJ whole genome shotgun (WGS) entry which is preliminary data.</text>
</comment>
<dbReference type="SUPFAM" id="SSF52172">
    <property type="entry name" value="CheY-like"/>
    <property type="match status" value="1"/>
</dbReference>